<protein>
    <submittedName>
        <fullName evidence="7">Amino acid permease/ SLC12A domain-containing protein</fullName>
    </submittedName>
</protein>
<feature type="transmembrane region" description="Helical" evidence="5">
    <location>
        <begin position="43"/>
        <end position="66"/>
    </location>
</feature>
<name>A0A9P9G583_FUSRE</name>
<dbReference type="PANTHER" id="PTHR43341:SF4">
    <property type="entry name" value="ARGININE PERMEASE CAN1-RELATED"/>
    <property type="match status" value="1"/>
</dbReference>
<evidence type="ECO:0000313" key="8">
    <source>
        <dbReference type="Proteomes" id="UP000720189"/>
    </source>
</evidence>
<dbReference type="InterPro" id="IPR004841">
    <property type="entry name" value="AA-permease/SLC12A_dom"/>
</dbReference>
<feature type="transmembrane region" description="Helical" evidence="5">
    <location>
        <begin position="117"/>
        <end position="139"/>
    </location>
</feature>
<evidence type="ECO:0000256" key="3">
    <source>
        <dbReference type="ARBA" id="ARBA00022989"/>
    </source>
</evidence>
<comment type="caution">
    <text evidence="7">The sequence shown here is derived from an EMBL/GenBank/DDBJ whole genome shotgun (WGS) entry which is preliminary data.</text>
</comment>
<dbReference type="OrthoDB" id="3900342at2759"/>
<gene>
    <name evidence="7" type="ORF">BKA55DRAFT_695669</name>
</gene>
<feature type="domain" description="Amino acid permease/ SLC12A" evidence="6">
    <location>
        <begin position="53"/>
        <end position="286"/>
    </location>
</feature>
<dbReference type="AlphaFoldDB" id="A0A9P9G583"/>
<evidence type="ECO:0000259" key="6">
    <source>
        <dbReference type="Pfam" id="PF00324"/>
    </source>
</evidence>
<dbReference type="Gene3D" id="1.20.1740.10">
    <property type="entry name" value="Amino acid/polyamine transporter I"/>
    <property type="match status" value="1"/>
</dbReference>
<reference evidence="7" key="1">
    <citation type="journal article" date="2021" name="Nat. Commun.">
        <title>Genetic determinants of endophytism in the Arabidopsis root mycobiome.</title>
        <authorList>
            <person name="Mesny F."/>
            <person name="Miyauchi S."/>
            <person name="Thiergart T."/>
            <person name="Pickel B."/>
            <person name="Atanasova L."/>
            <person name="Karlsson M."/>
            <person name="Huettel B."/>
            <person name="Barry K.W."/>
            <person name="Haridas S."/>
            <person name="Chen C."/>
            <person name="Bauer D."/>
            <person name="Andreopoulos W."/>
            <person name="Pangilinan J."/>
            <person name="LaButti K."/>
            <person name="Riley R."/>
            <person name="Lipzen A."/>
            <person name="Clum A."/>
            <person name="Drula E."/>
            <person name="Henrissat B."/>
            <person name="Kohler A."/>
            <person name="Grigoriev I.V."/>
            <person name="Martin F.M."/>
            <person name="Hacquard S."/>
        </authorList>
    </citation>
    <scope>NUCLEOTIDE SEQUENCE</scope>
    <source>
        <strain evidence="7">MPI-CAGE-AT-0023</strain>
    </source>
</reference>
<comment type="subcellular location">
    <subcellularLocation>
        <location evidence="1">Membrane</location>
        <topology evidence="1">Multi-pass membrane protein</topology>
    </subcellularLocation>
</comment>
<sequence>MPGLQRRLRSRHLQMIASVRGTIGTGLFIGSGSEISYGGPVGAMLAFVFVGTIFSWVTTFALELTATGLIIQYWENSIPIAIFIAVFWVLIVALNLLRVTFYGEIEFWLSSVKVLTIIGFMIFAICINAGVGAEGYFGFRYWVKPGPFNEYLIKDNPALARFVGLWAVMIKAGFAYGGTELIGMAVGEAENPRKAIPSAIRKVFYRIAFFFVFTVVFIGIIVPPNDHRLTASAEGGASGTNANASPLVLAAKRAGVKVLPSLINSVFLTVVLSAANSNVYTASRTLIG</sequence>
<dbReference type="RefSeq" id="XP_046043907.1">
    <property type="nucleotide sequence ID" value="XM_046200181.1"/>
</dbReference>
<dbReference type="PANTHER" id="PTHR43341">
    <property type="entry name" value="AMINO ACID PERMEASE"/>
    <property type="match status" value="1"/>
</dbReference>
<evidence type="ECO:0000256" key="4">
    <source>
        <dbReference type="ARBA" id="ARBA00023136"/>
    </source>
</evidence>
<dbReference type="EMBL" id="JAGMUX010000019">
    <property type="protein sequence ID" value="KAH7232247.1"/>
    <property type="molecule type" value="Genomic_DNA"/>
</dbReference>
<evidence type="ECO:0000256" key="5">
    <source>
        <dbReference type="SAM" id="Phobius"/>
    </source>
</evidence>
<evidence type="ECO:0000256" key="1">
    <source>
        <dbReference type="ARBA" id="ARBA00004141"/>
    </source>
</evidence>
<accession>A0A9P9G583</accession>
<keyword evidence="3 5" id="KW-1133">Transmembrane helix</keyword>
<dbReference type="GO" id="GO:0015171">
    <property type="term" value="F:amino acid transmembrane transporter activity"/>
    <property type="evidence" value="ECO:0007669"/>
    <property type="project" value="TreeGrafter"/>
</dbReference>
<dbReference type="Pfam" id="PF00324">
    <property type="entry name" value="AA_permease"/>
    <property type="match status" value="1"/>
</dbReference>
<dbReference type="InterPro" id="IPR050524">
    <property type="entry name" value="APC_YAT"/>
</dbReference>
<dbReference type="Proteomes" id="UP000720189">
    <property type="component" value="Unassembled WGS sequence"/>
</dbReference>
<keyword evidence="2 5" id="KW-0812">Transmembrane</keyword>
<organism evidence="7 8">
    <name type="scientific">Fusarium redolens</name>
    <dbReference type="NCBI Taxonomy" id="48865"/>
    <lineage>
        <taxon>Eukaryota</taxon>
        <taxon>Fungi</taxon>
        <taxon>Dikarya</taxon>
        <taxon>Ascomycota</taxon>
        <taxon>Pezizomycotina</taxon>
        <taxon>Sordariomycetes</taxon>
        <taxon>Hypocreomycetidae</taxon>
        <taxon>Hypocreales</taxon>
        <taxon>Nectriaceae</taxon>
        <taxon>Fusarium</taxon>
        <taxon>Fusarium redolens species complex</taxon>
    </lineage>
</organism>
<feature type="transmembrane region" description="Helical" evidence="5">
    <location>
        <begin position="203"/>
        <end position="222"/>
    </location>
</feature>
<evidence type="ECO:0000313" key="7">
    <source>
        <dbReference type="EMBL" id="KAH7232247.1"/>
    </source>
</evidence>
<dbReference type="GO" id="GO:0016020">
    <property type="term" value="C:membrane"/>
    <property type="evidence" value="ECO:0007669"/>
    <property type="project" value="UniProtKB-SubCell"/>
</dbReference>
<proteinExistence type="predicted"/>
<feature type="transmembrane region" description="Helical" evidence="5">
    <location>
        <begin position="78"/>
        <end position="97"/>
    </location>
</feature>
<feature type="transmembrane region" description="Helical" evidence="5">
    <location>
        <begin position="12"/>
        <end position="31"/>
    </location>
</feature>
<evidence type="ECO:0000256" key="2">
    <source>
        <dbReference type="ARBA" id="ARBA00022692"/>
    </source>
</evidence>
<keyword evidence="8" id="KW-1185">Reference proteome</keyword>
<dbReference type="GeneID" id="70230135"/>
<keyword evidence="4 5" id="KW-0472">Membrane</keyword>